<organism evidence="2 3">
    <name type="scientific">Gossypium arboreum</name>
    <name type="common">Tree cotton</name>
    <name type="synonym">Gossypium nanking</name>
    <dbReference type="NCBI Taxonomy" id="29729"/>
    <lineage>
        <taxon>Eukaryota</taxon>
        <taxon>Viridiplantae</taxon>
        <taxon>Streptophyta</taxon>
        <taxon>Embryophyta</taxon>
        <taxon>Tracheophyta</taxon>
        <taxon>Spermatophyta</taxon>
        <taxon>Magnoliopsida</taxon>
        <taxon>eudicotyledons</taxon>
        <taxon>Gunneridae</taxon>
        <taxon>Pentapetalae</taxon>
        <taxon>rosids</taxon>
        <taxon>malvids</taxon>
        <taxon>Malvales</taxon>
        <taxon>Malvaceae</taxon>
        <taxon>Malvoideae</taxon>
        <taxon>Gossypium</taxon>
    </lineage>
</organism>
<keyword evidence="3" id="KW-1185">Reference proteome</keyword>
<evidence type="ECO:0000256" key="1">
    <source>
        <dbReference type="SAM" id="MobiDB-lite"/>
    </source>
</evidence>
<accession>A0ABR0NQZ4</accession>
<dbReference type="EMBL" id="JARKNE010000009">
    <property type="protein sequence ID" value="KAK5803670.1"/>
    <property type="molecule type" value="Genomic_DNA"/>
</dbReference>
<sequence length="181" mass="20683">MVQYFCAVDIKDDVKVKREFECRGVQELSKTMIKLVPSKDKFESSKLKEKGNGGEDEGQVEYSDDNCGNEKPQNGKRKPNNRKENKSEILCFLYNCSHMEMRKKSMKLGLIVSGVEAKRVKGNEKKPMKCFLYCGSHSMQNYPEQSKLSAVTKEDEAEPEKKALKLGSMIFDSVKAKRDHK</sequence>
<reference evidence="2 3" key="1">
    <citation type="submission" date="2023-03" db="EMBL/GenBank/DDBJ databases">
        <title>WGS of Gossypium arboreum.</title>
        <authorList>
            <person name="Yu D."/>
        </authorList>
    </citation>
    <scope>NUCLEOTIDE SEQUENCE [LARGE SCALE GENOMIC DNA]</scope>
    <source>
        <tissue evidence="2">Leaf</tissue>
    </source>
</reference>
<evidence type="ECO:0000313" key="2">
    <source>
        <dbReference type="EMBL" id="KAK5803670.1"/>
    </source>
</evidence>
<proteinExistence type="predicted"/>
<feature type="region of interest" description="Disordered" evidence="1">
    <location>
        <begin position="42"/>
        <end position="83"/>
    </location>
</feature>
<feature type="compositionally biased region" description="Basic and acidic residues" evidence="1">
    <location>
        <begin position="42"/>
        <end position="53"/>
    </location>
</feature>
<dbReference type="Proteomes" id="UP001358586">
    <property type="component" value="Chromosome 9"/>
</dbReference>
<gene>
    <name evidence="2" type="ORF">PVK06_031319</name>
</gene>
<protein>
    <submittedName>
        <fullName evidence="2">Uncharacterized protein</fullName>
    </submittedName>
</protein>
<name>A0ABR0NQZ4_GOSAR</name>
<evidence type="ECO:0000313" key="3">
    <source>
        <dbReference type="Proteomes" id="UP001358586"/>
    </source>
</evidence>
<feature type="compositionally biased region" description="Acidic residues" evidence="1">
    <location>
        <begin position="54"/>
        <end position="64"/>
    </location>
</feature>
<comment type="caution">
    <text evidence="2">The sequence shown here is derived from an EMBL/GenBank/DDBJ whole genome shotgun (WGS) entry which is preliminary data.</text>
</comment>